<dbReference type="SUPFAM" id="SSF144232">
    <property type="entry name" value="HIT/MYND zinc finger-like"/>
    <property type="match status" value="1"/>
</dbReference>
<dbReference type="EMBL" id="QLLG01000339">
    <property type="protein sequence ID" value="RMX64095.1"/>
    <property type="molecule type" value="Genomic_DNA"/>
</dbReference>
<dbReference type="GO" id="GO:0008270">
    <property type="term" value="F:zinc ion binding"/>
    <property type="evidence" value="ECO:0007669"/>
    <property type="project" value="UniProtKB-UniRule"/>
</dbReference>
<dbReference type="InterPro" id="IPR007529">
    <property type="entry name" value="Znf_HIT"/>
</dbReference>
<feature type="domain" description="HIT-type" evidence="6">
    <location>
        <begin position="170"/>
        <end position="202"/>
    </location>
</feature>
<reference evidence="7 8" key="1">
    <citation type="submission" date="2018-06" db="EMBL/GenBank/DDBJ databases">
        <title>Comparative genomics of downy mildews reveals potential adaptations to biotrophy.</title>
        <authorList>
            <person name="Fletcher K."/>
            <person name="Klosterman S.J."/>
            <person name="Derevnina L."/>
            <person name="Martin F."/>
            <person name="Koike S."/>
            <person name="Reyes Chin-Wo S."/>
            <person name="Mou B."/>
            <person name="Michelmore R."/>
        </authorList>
    </citation>
    <scope>NUCLEOTIDE SEQUENCE [LARGE SCALE GENOMIC DNA]</scope>
    <source>
        <strain evidence="7 8">R14</strain>
    </source>
</reference>
<dbReference type="AlphaFoldDB" id="A0A3M6VAP7"/>
<keyword evidence="2 4" id="KW-0863">Zinc-finger</keyword>
<evidence type="ECO:0000256" key="3">
    <source>
        <dbReference type="ARBA" id="ARBA00022833"/>
    </source>
</evidence>
<dbReference type="CDD" id="cd21437">
    <property type="entry name" value="zf-HIT_ZNHIT1_like"/>
    <property type="match status" value="1"/>
</dbReference>
<keyword evidence="3" id="KW-0862">Zinc</keyword>
<evidence type="ECO:0000313" key="8">
    <source>
        <dbReference type="Proteomes" id="UP000282087"/>
    </source>
</evidence>
<proteinExistence type="predicted"/>
<evidence type="ECO:0000256" key="1">
    <source>
        <dbReference type="ARBA" id="ARBA00022723"/>
    </source>
</evidence>
<dbReference type="GO" id="GO:0006338">
    <property type="term" value="P:chromatin remodeling"/>
    <property type="evidence" value="ECO:0007669"/>
    <property type="project" value="InterPro"/>
</dbReference>
<keyword evidence="1" id="KW-0479">Metal-binding</keyword>
<evidence type="ECO:0000313" key="7">
    <source>
        <dbReference type="EMBL" id="RMX64095.1"/>
    </source>
</evidence>
<protein>
    <recommendedName>
        <fullName evidence="6">HIT-type domain-containing protein</fullName>
    </recommendedName>
</protein>
<accession>A0A3M6VAP7</accession>
<feature type="region of interest" description="Disordered" evidence="5">
    <location>
        <begin position="79"/>
        <end position="112"/>
    </location>
</feature>
<dbReference type="InterPro" id="IPR039723">
    <property type="entry name" value="Vps71/ZNHIT1"/>
</dbReference>
<organism evidence="7 8">
    <name type="scientific">Peronospora effusa</name>
    <dbReference type="NCBI Taxonomy" id="542832"/>
    <lineage>
        <taxon>Eukaryota</taxon>
        <taxon>Sar</taxon>
        <taxon>Stramenopiles</taxon>
        <taxon>Oomycota</taxon>
        <taxon>Peronosporomycetes</taxon>
        <taxon>Peronosporales</taxon>
        <taxon>Peronosporaceae</taxon>
        <taxon>Peronospora</taxon>
    </lineage>
</organism>
<sequence>MSNGLWVEASPPRPYDGKKRWNETILATTARHSALGSRQNAAKKRLSGRTHKLSAAMRRVDDDTRNEVRNARLDALEADNFGEDVDEGDGTQDGDETYVEEDESGAAALLGDTEPMRKKRRIAVSGKKKWKVKSLTQLVFEELGNGDIADEPNYLIAAVGPPTHPVRRFCCVCGFFASYNCRRCGSRYCSVGCGDQHKESGCLKFGL</sequence>
<keyword evidence="8" id="KW-1185">Reference proteome</keyword>
<comment type="caution">
    <text evidence="7">The sequence shown here is derived from an EMBL/GenBank/DDBJ whole genome shotgun (WGS) entry which is preliminary data.</text>
</comment>
<evidence type="ECO:0000256" key="5">
    <source>
        <dbReference type="SAM" id="MobiDB-lite"/>
    </source>
</evidence>
<dbReference type="GO" id="GO:0005634">
    <property type="term" value="C:nucleus"/>
    <property type="evidence" value="ECO:0007669"/>
    <property type="project" value="UniProtKB-ARBA"/>
</dbReference>
<dbReference type="PANTHER" id="PTHR13093">
    <property type="entry name" value="ZINC FINGER HIT DOMAIN CONTAINING PROTEIN 1"/>
    <property type="match status" value="1"/>
</dbReference>
<evidence type="ECO:0000259" key="6">
    <source>
        <dbReference type="PROSITE" id="PS51083"/>
    </source>
</evidence>
<dbReference type="STRING" id="542832.A0A3M6VAP7"/>
<feature type="compositionally biased region" description="Acidic residues" evidence="5">
    <location>
        <begin position="79"/>
        <end position="104"/>
    </location>
</feature>
<dbReference type="PROSITE" id="PS51083">
    <property type="entry name" value="ZF_HIT"/>
    <property type="match status" value="1"/>
</dbReference>
<evidence type="ECO:0000256" key="4">
    <source>
        <dbReference type="PROSITE-ProRule" id="PRU00453"/>
    </source>
</evidence>
<gene>
    <name evidence="7" type="ORF">DD238_006916</name>
</gene>
<dbReference type="VEuPathDB" id="FungiDB:DD237_004317"/>
<evidence type="ECO:0000256" key="2">
    <source>
        <dbReference type="ARBA" id="ARBA00022771"/>
    </source>
</evidence>
<dbReference type="Pfam" id="PF04438">
    <property type="entry name" value="zf-HIT"/>
    <property type="match status" value="1"/>
</dbReference>
<name>A0A3M6VAP7_9STRA</name>
<dbReference type="Proteomes" id="UP000282087">
    <property type="component" value="Unassembled WGS sequence"/>
</dbReference>